<name>A0A9P0Z9P6_CUSEU</name>
<feature type="region of interest" description="Disordered" evidence="1">
    <location>
        <begin position="1"/>
        <end position="27"/>
    </location>
</feature>
<evidence type="ECO:0000313" key="2">
    <source>
        <dbReference type="EMBL" id="CAH9092011.1"/>
    </source>
</evidence>
<dbReference type="EMBL" id="CAMAPE010000027">
    <property type="protein sequence ID" value="CAH9092011.1"/>
    <property type="molecule type" value="Genomic_DNA"/>
</dbReference>
<reference evidence="2" key="1">
    <citation type="submission" date="2022-07" db="EMBL/GenBank/DDBJ databases">
        <authorList>
            <person name="Macas J."/>
            <person name="Novak P."/>
            <person name="Neumann P."/>
        </authorList>
    </citation>
    <scope>NUCLEOTIDE SEQUENCE</scope>
</reference>
<dbReference type="Proteomes" id="UP001152484">
    <property type="component" value="Unassembled WGS sequence"/>
</dbReference>
<keyword evidence="3" id="KW-1185">Reference proteome</keyword>
<organism evidence="2 3">
    <name type="scientific">Cuscuta europaea</name>
    <name type="common">European dodder</name>
    <dbReference type="NCBI Taxonomy" id="41803"/>
    <lineage>
        <taxon>Eukaryota</taxon>
        <taxon>Viridiplantae</taxon>
        <taxon>Streptophyta</taxon>
        <taxon>Embryophyta</taxon>
        <taxon>Tracheophyta</taxon>
        <taxon>Spermatophyta</taxon>
        <taxon>Magnoliopsida</taxon>
        <taxon>eudicotyledons</taxon>
        <taxon>Gunneridae</taxon>
        <taxon>Pentapetalae</taxon>
        <taxon>asterids</taxon>
        <taxon>lamiids</taxon>
        <taxon>Solanales</taxon>
        <taxon>Convolvulaceae</taxon>
        <taxon>Cuscuteae</taxon>
        <taxon>Cuscuta</taxon>
        <taxon>Cuscuta subgen. Cuscuta</taxon>
    </lineage>
</organism>
<dbReference type="AlphaFoldDB" id="A0A9P0Z9P6"/>
<protein>
    <submittedName>
        <fullName evidence="2">Uncharacterized protein</fullName>
    </submittedName>
</protein>
<sequence>MFNPTLAITDVATTSKHQSQNKEDDVSEVEEIIMETATQVPEMELTTEKEDCHQALRKAVAAELCDMSLVPAKNMSVIQDDSKVKELHHYLEIDLDLLAKAYHSDS</sequence>
<comment type="caution">
    <text evidence="2">The sequence shown here is derived from an EMBL/GenBank/DDBJ whole genome shotgun (WGS) entry which is preliminary data.</text>
</comment>
<evidence type="ECO:0000313" key="3">
    <source>
        <dbReference type="Proteomes" id="UP001152484"/>
    </source>
</evidence>
<evidence type="ECO:0000256" key="1">
    <source>
        <dbReference type="SAM" id="MobiDB-lite"/>
    </source>
</evidence>
<proteinExistence type="predicted"/>
<accession>A0A9P0Z9P6</accession>
<gene>
    <name evidence="2" type="ORF">CEURO_LOCUS11806</name>
</gene>